<dbReference type="EMBL" id="MDHH01000001">
    <property type="protein sequence ID" value="OUE04236.1"/>
    <property type="molecule type" value="Genomic_DNA"/>
</dbReference>
<proteinExistence type="predicted"/>
<dbReference type="GO" id="GO:0016485">
    <property type="term" value="P:protein processing"/>
    <property type="evidence" value="ECO:0007669"/>
    <property type="project" value="TreeGrafter"/>
</dbReference>
<dbReference type="PROSITE" id="PS51885">
    <property type="entry name" value="NEPRILYSIN"/>
    <property type="match status" value="1"/>
</dbReference>
<dbReference type="GO" id="GO:0005886">
    <property type="term" value="C:plasma membrane"/>
    <property type="evidence" value="ECO:0007669"/>
    <property type="project" value="TreeGrafter"/>
</dbReference>
<dbReference type="AlphaFoldDB" id="A0A251XLD7"/>
<dbReference type="PANTHER" id="PTHR11733:SF167">
    <property type="entry name" value="FI17812P1-RELATED"/>
    <property type="match status" value="1"/>
</dbReference>
<dbReference type="InterPro" id="IPR042089">
    <property type="entry name" value="Peptidase_M13_dom_2"/>
</dbReference>
<protein>
    <submittedName>
        <fullName evidence="3">Neutral endopeptidase</fullName>
    </submittedName>
</protein>
<evidence type="ECO:0000313" key="3">
    <source>
        <dbReference type="EMBL" id="OUE04236.1"/>
    </source>
</evidence>
<comment type="caution">
    <text evidence="3">The sequence shown here is derived from an EMBL/GenBank/DDBJ whole genome shotgun (WGS) entry which is preliminary data.</text>
</comment>
<dbReference type="InterPro" id="IPR008753">
    <property type="entry name" value="Peptidase_M13_N"/>
</dbReference>
<dbReference type="Pfam" id="PF05649">
    <property type="entry name" value="Peptidase_M13_N"/>
    <property type="match status" value="1"/>
</dbReference>
<accession>A0A251XLD7</accession>
<feature type="compositionally biased region" description="Low complexity" evidence="1">
    <location>
        <begin position="371"/>
        <end position="385"/>
    </location>
</feature>
<evidence type="ECO:0000313" key="4">
    <source>
        <dbReference type="Proteomes" id="UP000195062"/>
    </source>
</evidence>
<dbReference type="Gene3D" id="1.10.1380.10">
    <property type="entry name" value="Neutral endopeptidase , domain2"/>
    <property type="match status" value="1"/>
</dbReference>
<dbReference type="InterPro" id="IPR000718">
    <property type="entry name" value="Peptidase_M13"/>
</dbReference>
<reference evidence="3 4" key="1">
    <citation type="submission" date="2016-08" db="EMBL/GenBank/DDBJ databases">
        <title>Genome sequence of Clavibacter michiganensis subsp. michiganensis strain CASJ007.</title>
        <authorList>
            <person name="Thapa S.P."/>
            <person name="Coaker G."/>
        </authorList>
    </citation>
    <scope>NUCLEOTIDE SEQUENCE [LARGE SCALE GENOMIC DNA]</scope>
    <source>
        <strain evidence="3">CASJ007</strain>
    </source>
</reference>
<dbReference type="SUPFAM" id="SSF55486">
    <property type="entry name" value="Metalloproteases ('zincins'), catalytic domain"/>
    <property type="match status" value="1"/>
</dbReference>
<keyword evidence="4" id="KW-1185">Reference proteome</keyword>
<evidence type="ECO:0000259" key="2">
    <source>
        <dbReference type="Pfam" id="PF05649"/>
    </source>
</evidence>
<feature type="compositionally biased region" description="Low complexity" evidence="1">
    <location>
        <begin position="393"/>
        <end position="426"/>
    </location>
</feature>
<organism evidence="3 4">
    <name type="scientific">Clavibacter michiganensis subsp. michiganensis</name>
    <dbReference type="NCBI Taxonomy" id="33013"/>
    <lineage>
        <taxon>Bacteria</taxon>
        <taxon>Bacillati</taxon>
        <taxon>Actinomycetota</taxon>
        <taxon>Actinomycetes</taxon>
        <taxon>Micrococcales</taxon>
        <taxon>Microbacteriaceae</taxon>
        <taxon>Clavibacter</taxon>
    </lineage>
</organism>
<feature type="domain" description="Peptidase M13 N-terminal" evidence="2">
    <location>
        <begin position="3"/>
        <end position="364"/>
    </location>
</feature>
<name>A0A251XLD7_CLAMM</name>
<evidence type="ECO:0000256" key="1">
    <source>
        <dbReference type="SAM" id="MobiDB-lite"/>
    </source>
</evidence>
<gene>
    <name evidence="3" type="primary">pepO_2</name>
    <name evidence="3" type="ORF">CMMCAS07_04770</name>
</gene>
<dbReference type="Proteomes" id="UP000195062">
    <property type="component" value="Unassembled WGS sequence"/>
</dbReference>
<dbReference type="GO" id="GO:0004222">
    <property type="term" value="F:metalloendopeptidase activity"/>
    <property type="evidence" value="ECO:0007669"/>
    <property type="project" value="InterPro"/>
</dbReference>
<sequence length="426" mass="47080">MRPQDDLYLHVNGRWLDRTEIPDDKARWGSFHQLAEAAEDAVRVIIEEAVDAAPGTEERKTGDLFTSFMDVERVERLGVDPIRDHLDAAAAVTDVPSFLRTLGTLEQTNVPGLLGLFVDNDPGDPERYVVQIEQGGIGLPDESYYREEGHAAIRDAYRAFVERMLDLAELDDPAGRADRILDLETRIAAAHWDNVRTRDSQAAYNLVTWAELRELVAKAAGADLDVWRDAIEAPAAALDEVVLREPSFAEGLGALLTDAEIPALRDWLTWQVIRSNAALLPKAFSEASFDFYGRTLTGAPEQRVRWKRGVSLVEGSMGEAIGRIYVERHFSPTAKAEMDVLVGHLVEAYRRSISGLEWMTAETRGGRSRSSRSSPRRSASPTRGATTRRSRSTRPTSWATCARPPASRRIASSRRSAPGSIATSGS</sequence>
<dbReference type="PANTHER" id="PTHR11733">
    <property type="entry name" value="ZINC METALLOPROTEASE FAMILY M13 NEPRILYSIN-RELATED"/>
    <property type="match status" value="1"/>
</dbReference>
<dbReference type="CDD" id="cd08662">
    <property type="entry name" value="M13"/>
    <property type="match status" value="1"/>
</dbReference>
<feature type="region of interest" description="Disordered" evidence="1">
    <location>
        <begin position="360"/>
        <end position="426"/>
    </location>
</feature>